<evidence type="ECO:0000259" key="4">
    <source>
        <dbReference type="PROSITE" id="PS01124"/>
    </source>
</evidence>
<evidence type="ECO:0000256" key="2">
    <source>
        <dbReference type="ARBA" id="ARBA00023125"/>
    </source>
</evidence>
<comment type="caution">
    <text evidence="5">The sequence shown here is derived from an EMBL/GenBank/DDBJ whole genome shotgun (WGS) entry which is preliminary data.</text>
</comment>
<evidence type="ECO:0000256" key="3">
    <source>
        <dbReference type="ARBA" id="ARBA00023163"/>
    </source>
</evidence>
<dbReference type="InterPro" id="IPR018060">
    <property type="entry name" value="HTH_AraC"/>
</dbReference>
<dbReference type="RefSeq" id="WP_330973517.1">
    <property type="nucleotide sequence ID" value="NZ_JAZGLY010000001.1"/>
</dbReference>
<dbReference type="PANTHER" id="PTHR43280">
    <property type="entry name" value="ARAC-FAMILY TRANSCRIPTIONAL REGULATOR"/>
    <property type="match status" value="1"/>
</dbReference>
<proteinExistence type="predicted"/>
<dbReference type="Gene3D" id="1.10.10.60">
    <property type="entry name" value="Homeodomain-like"/>
    <property type="match status" value="1"/>
</dbReference>
<feature type="domain" description="HTH araC/xylS-type" evidence="4">
    <location>
        <begin position="169"/>
        <end position="270"/>
    </location>
</feature>
<dbReference type="PROSITE" id="PS01124">
    <property type="entry name" value="HTH_ARAC_FAMILY_2"/>
    <property type="match status" value="1"/>
</dbReference>
<gene>
    <name evidence="5" type="ORF">V2H41_02385</name>
</gene>
<dbReference type="InterPro" id="IPR014710">
    <property type="entry name" value="RmlC-like_jellyroll"/>
</dbReference>
<dbReference type="EMBL" id="JAZGLY010000001">
    <property type="protein sequence ID" value="MEE6186114.1"/>
    <property type="molecule type" value="Genomic_DNA"/>
</dbReference>
<evidence type="ECO:0000256" key="1">
    <source>
        <dbReference type="ARBA" id="ARBA00023015"/>
    </source>
</evidence>
<dbReference type="SUPFAM" id="SSF46689">
    <property type="entry name" value="Homeodomain-like"/>
    <property type="match status" value="1"/>
</dbReference>
<keyword evidence="2" id="KW-0238">DNA-binding</keyword>
<dbReference type="PANTHER" id="PTHR43280:SF32">
    <property type="entry name" value="TRANSCRIPTIONAL REGULATORY PROTEIN"/>
    <property type="match status" value="1"/>
</dbReference>
<dbReference type="Pfam" id="PF12833">
    <property type="entry name" value="HTH_18"/>
    <property type="match status" value="1"/>
</dbReference>
<accession>A0ABU7RDP3</accession>
<keyword evidence="6" id="KW-1185">Reference proteome</keyword>
<dbReference type="SMART" id="SM00342">
    <property type="entry name" value="HTH_ARAC"/>
    <property type="match status" value="1"/>
</dbReference>
<keyword evidence="3" id="KW-0804">Transcription</keyword>
<dbReference type="Gene3D" id="2.60.120.10">
    <property type="entry name" value="Jelly Rolls"/>
    <property type="match status" value="1"/>
</dbReference>
<dbReference type="Proteomes" id="UP001357452">
    <property type="component" value="Unassembled WGS sequence"/>
</dbReference>
<dbReference type="InterPro" id="IPR009057">
    <property type="entry name" value="Homeodomain-like_sf"/>
</dbReference>
<keyword evidence="1" id="KW-0805">Transcription regulation</keyword>
<sequence length="271" mass="30867">MPSNIEIKDKAKDSTGIKVQTFRKNIRKTNPHKHNSYLELIYLSQGKGSHTIDAETFPIEPPVLFVIRQDQLHFWDITVEPEGFVLILKKEFAEQYFDPELKYLFTQLHQYTKLSEPSQEAPSISHIFHLLEEELKLNTYPDITFLSLLKALLAKVLRTASVSKPQAGSLYASFIQLLISSKNQMNTVSHYAKLLHTTPQNLNTACKKETGKAAAGIIASHVTAEATRLLLYTQLSISEIAYLLNFKDNSHFSKYYKKNTGTTPSFLRKHP</sequence>
<protein>
    <submittedName>
        <fullName evidence="5">Helix-turn-helix transcriptional regulator</fullName>
    </submittedName>
</protein>
<dbReference type="InterPro" id="IPR003313">
    <property type="entry name" value="AraC-bd"/>
</dbReference>
<organism evidence="5 6">
    <name type="scientific">Niabella digestorum</name>
    <dbReference type="NCBI Taxonomy" id="3117701"/>
    <lineage>
        <taxon>Bacteria</taxon>
        <taxon>Pseudomonadati</taxon>
        <taxon>Bacteroidota</taxon>
        <taxon>Chitinophagia</taxon>
        <taxon>Chitinophagales</taxon>
        <taxon>Chitinophagaceae</taxon>
        <taxon>Niabella</taxon>
    </lineage>
</organism>
<reference evidence="5 6" key="1">
    <citation type="submission" date="2024-01" db="EMBL/GenBank/DDBJ databases">
        <title>Niabella digestum sp. nov., isolated from waste digestion system.</title>
        <authorList>
            <person name="Zhang L."/>
        </authorList>
    </citation>
    <scope>NUCLEOTIDE SEQUENCE [LARGE SCALE GENOMIC DNA]</scope>
    <source>
        <strain evidence="5 6">A18</strain>
    </source>
</reference>
<name>A0ABU7RDP3_9BACT</name>
<dbReference type="Pfam" id="PF02311">
    <property type="entry name" value="AraC_binding"/>
    <property type="match status" value="1"/>
</dbReference>
<dbReference type="InterPro" id="IPR037923">
    <property type="entry name" value="HTH-like"/>
</dbReference>
<dbReference type="SUPFAM" id="SSF51215">
    <property type="entry name" value="Regulatory protein AraC"/>
    <property type="match status" value="1"/>
</dbReference>
<evidence type="ECO:0000313" key="5">
    <source>
        <dbReference type="EMBL" id="MEE6186114.1"/>
    </source>
</evidence>
<evidence type="ECO:0000313" key="6">
    <source>
        <dbReference type="Proteomes" id="UP001357452"/>
    </source>
</evidence>